<gene>
    <name evidence="1" type="ORF">GCM10023217_30220</name>
</gene>
<reference evidence="2" key="1">
    <citation type="journal article" date="2019" name="Int. J. Syst. Evol. Microbiol.">
        <title>The Global Catalogue of Microorganisms (GCM) 10K type strain sequencing project: providing services to taxonomists for standard genome sequencing and annotation.</title>
        <authorList>
            <consortium name="The Broad Institute Genomics Platform"/>
            <consortium name="The Broad Institute Genome Sequencing Center for Infectious Disease"/>
            <person name="Wu L."/>
            <person name="Ma J."/>
        </authorList>
    </citation>
    <scope>NUCLEOTIDE SEQUENCE [LARGE SCALE GENOMIC DNA]</scope>
    <source>
        <strain evidence="2">JCM 18077</strain>
    </source>
</reference>
<evidence type="ECO:0000313" key="2">
    <source>
        <dbReference type="Proteomes" id="UP001500822"/>
    </source>
</evidence>
<dbReference type="RefSeq" id="WP_345314131.1">
    <property type="nucleotide sequence ID" value="NZ_BAABIE010000016.1"/>
</dbReference>
<name>A0ABP8ZH21_9ACTN</name>
<proteinExistence type="predicted"/>
<dbReference type="Proteomes" id="UP001500822">
    <property type="component" value="Unassembled WGS sequence"/>
</dbReference>
<keyword evidence="2" id="KW-1185">Reference proteome</keyword>
<comment type="caution">
    <text evidence="1">The sequence shown here is derived from an EMBL/GenBank/DDBJ whole genome shotgun (WGS) entry which is preliminary data.</text>
</comment>
<sequence>MTGIVAALTTYQQRANHEQIGRLIDHLTERCDRAGLDLVIARHADSAGPVYAISADNWRAPHRRISVHATTLPDALDQILDELNRQEGAPE</sequence>
<dbReference type="EMBL" id="BAABIE010000016">
    <property type="protein sequence ID" value="GAA4756297.1"/>
    <property type="molecule type" value="Genomic_DNA"/>
</dbReference>
<organism evidence="1 2">
    <name type="scientific">Gordonia alkaliphila</name>
    <dbReference type="NCBI Taxonomy" id="1053547"/>
    <lineage>
        <taxon>Bacteria</taxon>
        <taxon>Bacillati</taxon>
        <taxon>Actinomycetota</taxon>
        <taxon>Actinomycetes</taxon>
        <taxon>Mycobacteriales</taxon>
        <taxon>Gordoniaceae</taxon>
        <taxon>Gordonia</taxon>
    </lineage>
</organism>
<evidence type="ECO:0000313" key="1">
    <source>
        <dbReference type="EMBL" id="GAA4756297.1"/>
    </source>
</evidence>
<accession>A0ABP8ZH21</accession>
<protein>
    <submittedName>
        <fullName evidence="1">Uncharacterized protein</fullName>
    </submittedName>
</protein>